<reference evidence="1" key="2">
    <citation type="submission" date="2025-08" db="UniProtKB">
        <authorList>
            <consortium name="Ensembl"/>
        </authorList>
    </citation>
    <scope>IDENTIFICATION</scope>
    <source>
        <strain evidence="1">Thorbecke</strain>
    </source>
</reference>
<name>A0A5F9CUT6_RABIT</name>
<reference evidence="1 2" key="1">
    <citation type="journal article" date="2011" name="Nature">
        <title>A high-resolution map of human evolutionary constraint using 29 mammals.</title>
        <authorList>
            <person name="Lindblad-Toh K."/>
            <person name="Garber M."/>
            <person name="Zuk O."/>
            <person name="Lin M.F."/>
            <person name="Parker B.J."/>
            <person name="Washietl S."/>
            <person name="Kheradpour P."/>
            <person name="Ernst J."/>
            <person name="Jordan G."/>
            <person name="Mauceli E."/>
            <person name="Ward L.D."/>
            <person name="Lowe C.B."/>
            <person name="Holloway A.K."/>
            <person name="Clamp M."/>
            <person name="Gnerre S."/>
            <person name="Alfoldi J."/>
            <person name="Beal K."/>
            <person name="Chang J."/>
            <person name="Clawson H."/>
            <person name="Cuff J."/>
            <person name="Di Palma F."/>
            <person name="Fitzgerald S."/>
            <person name="Flicek P."/>
            <person name="Guttman M."/>
            <person name="Hubisz M.J."/>
            <person name="Jaffe D.B."/>
            <person name="Jungreis I."/>
            <person name="Kent W.J."/>
            <person name="Kostka D."/>
            <person name="Lara M."/>
            <person name="Martins A.L."/>
            <person name="Massingham T."/>
            <person name="Moltke I."/>
            <person name="Raney B.J."/>
            <person name="Rasmussen M.D."/>
            <person name="Robinson J."/>
            <person name="Stark A."/>
            <person name="Vilella A.J."/>
            <person name="Wen J."/>
            <person name="Xie X."/>
            <person name="Zody M.C."/>
            <person name="Baldwin J."/>
            <person name="Bloom T."/>
            <person name="Chin C.W."/>
            <person name="Heiman D."/>
            <person name="Nicol R."/>
            <person name="Nusbaum C."/>
            <person name="Young S."/>
            <person name="Wilkinson J."/>
            <person name="Worley K.C."/>
            <person name="Kovar C.L."/>
            <person name="Muzny D.M."/>
            <person name="Gibbs R.A."/>
            <person name="Cree A."/>
            <person name="Dihn H.H."/>
            <person name="Fowler G."/>
            <person name="Jhangiani S."/>
            <person name="Joshi V."/>
            <person name="Lee S."/>
            <person name="Lewis L.R."/>
            <person name="Nazareth L.V."/>
            <person name="Okwuonu G."/>
            <person name="Santibanez J."/>
            <person name="Warren W.C."/>
            <person name="Mardis E.R."/>
            <person name="Weinstock G.M."/>
            <person name="Wilson R.K."/>
            <person name="Delehaunty K."/>
            <person name="Dooling D."/>
            <person name="Fronik C."/>
            <person name="Fulton L."/>
            <person name="Fulton B."/>
            <person name="Graves T."/>
            <person name="Minx P."/>
            <person name="Sodergren E."/>
            <person name="Birney E."/>
            <person name="Margulies E.H."/>
            <person name="Herrero J."/>
            <person name="Green E.D."/>
            <person name="Haussler D."/>
            <person name="Siepel A."/>
            <person name="Goldman N."/>
            <person name="Pollard K.S."/>
            <person name="Pedersen J.S."/>
            <person name="Lander E.S."/>
            <person name="Kellis M."/>
        </authorList>
    </citation>
    <scope>NUCLEOTIDE SEQUENCE [LARGE SCALE GENOMIC DNA]</scope>
    <source>
        <strain evidence="1 2">Thorbecke inbred</strain>
    </source>
</reference>
<dbReference type="AlphaFoldDB" id="A0A5F9CUT6"/>
<reference evidence="1" key="3">
    <citation type="submission" date="2025-09" db="UniProtKB">
        <authorList>
            <consortium name="Ensembl"/>
        </authorList>
    </citation>
    <scope>IDENTIFICATION</scope>
    <source>
        <strain evidence="1">Thorbecke</strain>
    </source>
</reference>
<dbReference type="Bgee" id="ENSOCUG00000030006">
    <property type="expression patterns" value="Expressed in liver and 11 other cell types or tissues"/>
</dbReference>
<keyword evidence="2" id="KW-1185">Reference proteome</keyword>
<proteinExistence type="predicted"/>
<evidence type="ECO:0000313" key="2">
    <source>
        <dbReference type="Proteomes" id="UP000001811"/>
    </source>
</evidence>
<protein>
    <recommendedName>
        <fullName evidence="3">DUF1725 domain-containing protein</fullName>
    </recommendedName>
</protein>
<dbReference type="Ensembl" id="ENSOCUT00000062873.1">
    <property type="protein sequence ID" value="ENSOCUP00000037518.1"/>
    <property type="gene ID" value="ENSOCUG00000030006.1"/>
</dbReference>
<sequence length="172" mass="20168">MNQEPEEVPGSWLQPGPALAIAAIWGVNQQMEDLCLLTHCWWECKLVKPLWKLVWRFLRNLNITLPYNPAIPLLGIYPKEIKLANKKAVCTLMFIAAQFTIAKTWNQPKCPSTVDWMKKLWDMYSIEYYTAVKNNETQSFATRWRNQENIMLSELSHSQRDKYCMFSLIGDH</sequence>
<accession>A0A5F9CUT6</accession>
<dbReference type="EMBL" id="AAGW02031867">
    <property type="status" value="NOT_ANNOTATED_CDS"/>
    <property type="molecule type" value="Genomic_DNA"/>
</dbReference>
<organism evidence="1 2">
    <name type="scientific">Oryctolagus cuniculus</name>
    <name type="common">Rabbit</name>
    <dbReference type="NCBI Taxonomy" id="9986"/>
    <lineage>
        <taxon>Eukaryota</taxon>
        <taxon>Metazoa</taxon>
        <taxon>Chordata</taxon>
        <taxon>Craniata</taxon>
        <taxon>Vertebrata</taxon>
        <taxon>Euteleostomi</taxon>
        <taxon>Mammalia</taxon>
        <taxon>Eutheria</taxon>
        <taxon>Euarchontoglires</taxon>
        <taxon>Glires</taxon>
        <taxon>Lagomorpha</taxon>
        <taxon>Leporidae</taxon>
        <taxon>Oryctolagus</taxon>
    </lineage>
</organism>
<evidence type="ECO:0008006" key="3">
    <source>
        <dbReference type="Google" id="ProtNLM"/>
    </source>
</evidence>
<dbReference type="InParanoid" id="A0A5F9CUT6"/>
<evidence type="ECO:0000313" key="1">
    <source>
        <dbReference type="Ensembl" id="ENSOCUP00000037518.1"/>
    </source>
</evidence>
<dbReference type="GeneTree" id="ENSGT01150000286916"/>
<dbReference type="Proteomes" id="UP000001811">
    <property type="component" value="Chromosome 9"/>
</dbReference>